<dbReference type="PANTHER" id="PTHR12916">
    <property type="entry name" value="CYTOCHROME C OXIDASE POLYPEPTIDE VIC-2"/>
    <property type="match status" value="1"/>
</dbReference>
<sequence length="161" mass="18177">MNGATCHDLIADFRCECVPGFMDKRCSTDINECASDPCQNDGTCQDRVNYFECLCPVGYYGWYCETATCQPTMADVIFLLDSSISQTEDDFQKQLTFINRFVDHVVVDEKNFRVGVVTFSFEAHLEISLTDYGDNTRWDAYTSWVGDGHPACQGHIAEAVF</sequence>
<dbReference type="SUPFAM" id="SSF57196">
    <property type="entry name" value="EGF/Laminin"/>
    <property type="match status" value="2"/>
</dbReference>
<feature type="domain" description="EGF-like" evidence="5">
    <location>
        <begin position="1"/>
        <end position="27"/>
    </location>
</feature>
<reference evidence="8" key="1">
    <citation type="submission" date="2022-11" db="EMBL/GenBank/DDBJ databases">
        <title>Centuries of genome instability and evolution in soft-shell clam transmissible cancer (bioRxiv).</title>
        <authorList>
            <person name="Hart S.F.M."/>
            <person name="Yonemitsu M.A."/>
            <person name="Giersch R.M."/>
            <person name="Beal B.F."/>
            <person name="Arriagada G."/>
            <person name="Davis B.W."/>
            <person name="Ostrander E.A."/>
            <person name="Goff S.P."/>
            <person name="Metzger M.J."/>
        </authorList>
    </citation>
    <scope>NUCLEOTIDE SEQUENCE</scope>
    <source>
        <strain evidence="8">MELC-2E11</strain>
        <tissue evidence="8">Siphon/mantle</tissue>
    </source>
</reference>
<dbReference type="Gene3D" id="3.40.50.410">
    <property type="entry name" value="von Willebrand factor, type A domain"/>
    <property type="match status" value="1"/>
</dbReference>
<dbReference type="SMART" id="SM00181">
    <property type="entry name" value="EGF"/>
    <property type="match status" value="2"/>
</dbReference>
<dbReference type="Pfam" id="PF00092">
    <property type="entry name" value="VWA"/>
    <property type="match status" value="1"/>
</dbReference>
<comment type="caution">
    <text evidence="4">Lacks conserved residue(s) required for the propagation of feature annotation.</text>
</comment>
<dbReference type="Pfam" id="PF12661">
    <property type="entry name" value="hEGF"/>
    <property type="match status" value="1"/>
</dbReference>
<evidence type="ECO:0000313" key="9">
    <source>
        <dbReference type="Proteomes" id="UP001164746"/>
    </source>
</evidence>
<keyword evidence="9" id="KW-1185">Reference proteome</keyword>
<accession>A0ABY7E041</accession>
<dbReference type="EMBL" id="CP111015">
    <property type="protein sequence ID" value="WAR02513.1"/>
    <property type="molecule type" value="Genomic_DNA"/>
</dbReference>
<keyword evidence="1 4" id="KW-0245">EGF-like domain</keyword>
<protein>
    <submittedName>
        <fullName evidence="8">SERR-like protein</fullName>
    </submittedName>
</protein>
<dbReference type="PROSITE" id="PS00022">
    <property type="entry name" value="EGF_1"/>
    <property type="match status" value="1"/>
</dbReference>
<keyword evidence="2" id="KW-0677">Repeat</keyword>
<feature type="domain" description="EGF-like" evidence="5">
    <location>
        <begin position="29"/>
        <end position="65"/>
    </location>
</feature>
<proteinExistence type="predicted"/>
<dbReference type="InterPro" id="IPR036465">
    <property type="entry name" value="vWFA_dom_sf"/>
</dbReference>
<dbReference type="InterPro" id="IPR018097">
    <property type="entry name" value="EGF_Ca-bd_CS"/>
</dbReference>
<keyword evidence="3 4" id="KW-1015">Disulfide bond</keyword>
<organism evidence="8 9">
    <name type="scientific">Mya arenaria</name>
    <name type="common">Soft-shell clam</name>
    <dbReference type="NCBI Taxonomy" id="6604"/>
    <lineage>
        <taxon>Eukaryota</taxon>
        <taxon>Metazoa</taxon>
        <taxon>Spiralia</taxon>
        <taxon>Lophotrochozoa</taxon>
        <taxon>Mollusca</taxon>
        <taxon>Bivalvia</taxon>
        <taxon>Autobranchia</taxon>
        <taxon>Heteroconchia</taxon>
        <taxon>Euheterodonta</taxon>
        <taxon>Imparidentia</taxon>
        <taxon>Neoheterodontei</taxon>
        <taxon>Myida</taxon>
        <taxon>Myoidea</taxon>
        <taxon>Myidae</taxon>
        <taxon>Mya</taxon>
    </lineage>
</organism>
<evidence type="ECO:0000259" key="5">
    <source>
        <dbReference type="PROSITE" id="PS50026"/>
    </source>
</evidence>
<feature type="non-terminal residue" evidence="8">
    <location>
        <position position="1"/>
    </location>
</feature>
<dbReference type="CDD" id="cd00054">
    <property type="entry name" value="EGF_CA"/>
    <property type="match status" value="2"/>
</dbReference>
<dbReference type="SUPFAM" id="SSF53300">
    <property type="entry name" value="vWA-like"/>
    <property type="match status" value="1"/>
</dbReference>
<dbReference type="InterPro" id="IPR013032">
    <property type="entry name" value="EGF-like_CS"/>
</dbReference>
<evidence type="ECO:0000256" key="2">
    <source>
        <dbReference type="ARBA" id="ARBA00022737"/>
    </source>
</evidence>
<dbReference type="PROSITE" id="PS50234">
    <property type="entry name" value="VWFA"/>
    <property type="match status" value="1"/>
</dbReference>
<name>A0ABY7E041_MYAAR</name>
<dbReference type="InterPro" id="IPR002035">
    <property type="entry name" value="VWF_A"/>
</dbReference>
<evidence type="ECO:0000313" key="7">
    <source>
        <dbReference type="EMBL" id="WAR02513.1"/>
    </source>
</evidence>
<evidence type="ECO:0000256" key="1">
    <source>
        <dbReference type="ARBA" id="ARBA00022536"/>
    </source>
</evidence>
<dbReference type="Gene3D" id="2.10.25.10">
    <property type="entry name" value="Laminin"/>
    <property type="match status" value="2"/>
</dbReference>
<feature type="disulfide bond" evidence="4">
    <location>
        <begin position="17"/>
        <end position="26"/>
    </location>
</feature>
<evidence type="ECO:0000313" key="8">
    <source>
        <dbReference type="EMBL" id="WAR02564.1"/>
    </source>
</evidence>
<dbReference type="InterPro" id="IPR001881">
    <property type="entry name" value="EGF-like_Ca-bd_dom"/>
</dbReference>
<dbReference type="PROSITE" id="PS01186">
    <property type="entry name" value="EGF_2"/>
    <property type="match status" value="2"/>
</dbReference>
<dbReference type="SMART" id="SM00179">
    <property type="entry name" value="EGF_CA"/>
    <property type="match status" value="2"/>
</dbReference>
<feature type="disulfide bond" evidence="4">
    <location>
        <begin position="55"/>
        <end position="64"/>
    </location>
</feature>
<evidence type="ECO:0000256" key="4">
    <source>
        <dbReference type="PROSITE-ProRule" id="PRU00076"/>
    </source>
</evidence>
<evidence type="ECO:0000256" key="3">
    <source>
        <dbReference type="ARBA" id="ARBA00023157"/>
    </source>
</evidence>
<dbReference type="PRINTS" id="PR00010">
    <property type="entry name" value="EGFBLOOD"/>
</dbReference>
<dbReference type="PROSITE" id="PS00010">
    <property type="entry name" value="ASX_HYDROXYL"/>
    <property type="match status" value="2"/>
</dbReference>
<dbReference type="PANTHER" id="PTHR12916:SF9">
    <property type="entry name" value="NEUROGENIC LOCUS NOTCH HOMOLOG PROTEIN 1-RELATED"/>
    <property type="match status" value="1"/>
</dbReference>
<dbReference type="InterPro" id="IPR000152">
    <property type="entry name" value="EGF-type_Asp/Asn_hydroxyl_site"/>
</dbReference>
<feature type="domain" description="VWFA" evidence="6">
    <location>
        <begin position="75"/>
        <end position="132"/>
    </location>
</feature>
<gene>
    <name evidence="7" type="ORF">MAR_009071</name>
    <name evidence="8" type="ORF">MAR_009122</name>
</gene>
<dbReference type="PROSITE" id="PS01187">
    <property type="entry name" value="EGF_CA"/>
    <property type="match status" value="1"/>
</dbReference>
<evidence type="ECO:0000259" key="6">
    <source>
        <dbReference type="PROSITE" id="PS50234"/>
    </source>
</evidence>
<dbReference type="Pfam" id="PF00008">
    <property type="entry name" value="EGF"/>
    <property type="match status" value="1"/>
</dbReference>
<dbReference type="Proteomes" id="UP001164746">
    <property type="component" value="Chromosome 4"/>
</dbReference>
<dbReference type="InterPro" id="IPR000742">
    <property type="entry name" value="EGF"/>
</dbReference>
<dbReference type="EMBL" id="CP111015">
    <property type="protein sequence ID" value="WAR02564.1"/>
    <property type="molecule type" value="Genomic_DNA"/>
</dbReference>
<dbReference type="PROSITE" id="PS50026">
    <property type="entry name" value="EGF_3"/>
    <property type="match status" value="2"/>
</dbReference>